<dbReference type="Pfam" id="PF02470">
    <property type="entry name" value="MlaD"/>
    <property type="match status" value="1"/>
</dbReference>
<accession>A0A061RFD7</accession>
<protein>
    <submittedName>
        <fullName evidence="3">Atp-binding cassette superfamily</fullName>
    </submittedName>
</protein>
<keyword evidence="3" id="KW-0547">Nucleotide-binding</keyword>
<keyword evidence="1" id="KW-0472">Membrane</keyword>
<feature type="domain" description="Mce/MlaD" evidence="2">
    <location>
        <begin position="170"/>
        <end position="245"/>
    </location>
</feature>
<keyword evidence="3" id="KW-0067">ATP-binding</keyword>
<dbReference type="PANTHER" id="PTHR34675:SF1">
    <property type="entry name" value="PROTEIN TRIGALACTOSYLDIACYLGLYCEROL 2, CHLOROPLASTIC"/>
    <property type="match status" value="1"/>
</dbReference>
<dbReference type="GO" id="GO:0009706">
    <property type="term" value="C:chloroplast inner membrane"/>
    <property type="evidence" value="ECO:0007669"/>
    <property type="project" value="TreeGrafter"/>
</dbReference>
<sequence length="425" mass="45160">MALPAGLSGKSPTSICKAKIVPLFGRERLVRISRNKLVPGPTCVSGSRTGLHVKCSSGVFAVKSNSGFADLASFGHRGDFGTPSGLGVSSRFVCKASSRSFQALLSEDENSSGKEPGILEKIKKALRNFGFGRTSLWEGGVGLFLLAGAGLLFALYSWIKGSVVGKSFSGYQAVIEFPKAYGITVGTPVRVRGVPVGSVMNVRPSLESVDVLVEIQDSKMVIPRNSVVEANQSGLIAEPLIDITPQLPIPDYKASPLDSKCEEEGAILCNKGRMQGVPGVALDDLVYVCTKLARQMDEQGMDSMFDAAKSASELMQEAKPLLNRAVALSEAVTPFLNEVNKGDMVKHVESLTASASQAAADIQKLQREVLTKDNVQALNHSVLTLAKTLENIESISGSMGSVVADRGVQTNMRQLVEALSRMVGE</sequence>
<feature type="transmembrane region" description="Helical" evidence="1">
    <location>
        <begin position="136"/>
        <end position="159"/>
    </location>
</feature>
<proteinExistence type="predicted"/>
<keyword evidence="1" id="KW-0812">Transmembrane</keyword>
<reference evidence="3" key="1">
    <citation type="submission" date="2014-05" db="EMBL/GenBank/DDBJ databases">
        <title>The transcriptome of the halophilic microalga Tetraselmis sp. GSL018 isolated from the Great Salt Lake, Utah.</title>
        <authorList>
            <person name="Jinkerson R.E."/>
            <person name="D'Adamo S."/>
            <person name="Posewitz M.C."/>
        </authorList>
    </citation>
    <scope>NUCLEOTIDE SEQUENCE</scope>
    <source>
        <strain evidence="3">GSL018</strain>
    </source>
</reference>
<organism evidence="3">
    <name type="scientific">Tetraselmis sp. GSL018</name>
    <dbReference type="NCBI Taxonomy" id="582737"/>
    <lineage>
        <taxon>Eukaryota</taxon>
        <taxon>Viridiplantae</taxon>
        <taxon>Chlorophyta</taxon>
        <taxon>core chlorophytes</taxon>
        <taxon>Chlorodendrophyceae</taxon>
        <taxon>Chlorodendrales</taxon>
        <taxon>Chlorodendraceae</taxon>
        <taxon>Tetraselmis</taxon>
    </lineage>
</organism>
<keyword evidence="1" id="KW-1133">Transmembrane helix</keyword>
<dbReference type="GO" id="GO:0005543">
    <property type="term" value="F:phospholipid binding"/>
    <property type="evidence" value="ECO:0007669"/>
    <property type="project" value="TreeGrafter"/>
</dbReference>
<name>A0A061RFD7_9CHLO</name>
<dbReference type="EMBL" id="GBEZ01016755">
    <property type="protein sequence ID" value="JAC69524.1"/>
    <property type="molecule type" value="Transcribed_RNA"/>
</dbReference>
<dbReference type="PANTHER" id="PTHR34675">
    <property type="entry name" value="PROTEIN TRIGALACTOSYLDIACYLGLYCEROL 2, CHLOROPLASTIC"/>
    <property type="match status" value="1"/>
</dbReference>
<dbReference type="GO" id="GO:0005524">
    <property type="term" value="F:ATP binding"/>
    <property type="evidence" value="ECO:0007669"/>
    <property type="project" value="UniProtKB-KW"/>
</dbReference>
<evidence type="ECO:0000259" key="2">
    <source>
        <dbReference type="Pfam" id="PF02470"/>
    </source>
</evidence>
<dbReference type="AlphaFoldDB" id="A0A061RFD7"/>
<dbReference type="GO" id="GO:0005319">
    <property type="term" value="F:lipid transporter activity"/>
    <property type="evidence" value="ECO:0007669"/>
    <property type="project" value="TreeGrafter"/>
</dbReference>
<dbReference type="InterPro" id="IPR039342">
    <property type="entry name" value="TGD2-like"/>
</dbReference>
<evidence type="ECO:0000313" key="3">
    <source>
        <dbReference type="EMBL" id="JAC69524.1"/>
    </source>
</evidence>
<evidence type="ECO:0000256" key="1">
    <source>
        <dbReference type="SAM" id="Phobius"/>
    </source>
</evidence>
<dbReference type="InterPro" id="IPR003399">
    <property type="entry name" value="Mce/MlaD"/>
</dbReference>
<gene>
    <name evidence="3" type="ORF">TSPGSL018_6174</name>
</gene>